<dbReference type="PANTHER" id="PTHR35794">
    <property type="entry name" value="CELL DIVISION PROTEIN DIVIVA"/>
    <property type="match status" value="1"/>
</dbReference>
<dbReference type="EMBL" id="SXDK01000001">
    <property type="protein sequence ID" value="NFU58971.1"/>
    <property type="molecule type" value="Genomic_DNA"/>
</dbReference>
<evidence type="ECO:0000256" key="4">
    <source>
        <dbReference type="ARBA" id="ARBA00022618"/>
    </source>
</evidence>
<feature type="coiled-coil region" evidence="7">
    <location>
        <begin position="39"/>
        <end position="73"/>
    </location>
</feature>
<comment type="similarity">
    <text evidence="2">Belongs to the DivIVA family.</text>
</comment>
<keyword evidence="6" id="KW-0131">Cell cycle</keyword>
<accession>A0A9Q4TDM5</accession>
<comment type="caution">
    <text evidence="8">The sequence shown here is derived from an EMBL/GenBank/DDBJ whole genome shotgun (WGS) entry which is preliminary data.</text>
</comment>
<sequence>MVDMVITSMEINNKEFKKNFRGYDCDEVDEFLDKIAEDYEVLYKENSFLKERLEVAEEKLKHYSKIEENIQKTLVLAQSAAEQAKTTAQNEAELIIRQANESAQRIINKAHNDVIRINDDYESVKQEFLKFRSKFKHFMSAQLDTFSGLEKEFIKNYNIGNAVDSSDINPKEIQVDNEILSVSNLESLNEKNLNQIDITKNTTSENEDLNNEDLDAIKSFFAEEDVK</sequence>
<dbReference type="Pfam" id="PF05103">
    <property type="entry name" value="DivIVA"/>
    <property type="match status" value="1"/>
</dbReference>
<dbReference type="GO" id="GO:0051301">
    <property type="term" value="P:cell division"/>
    <property type="evidence" value="ECO:0007669"/>
    <property type="project" value="UniProtKB-KW"/>
</dbReference>
<dbReference type="PANTHER" id="PTHR35794:SF2">
    <property type="entry name" value="CELL DIVISION PROTEIN DIVIVA"/>
    <property type="match status" value="1"/>
</dbReference>
<keyword evidence="4" id="KW-0132">Cell division</keyword>
<dbReference type="EMBL" id="SWNT01000001">
    <property type="protein sequence ID" value="NFF69544.1"/>
    <property type="molecule type" value="Genomic_DNA"/>
</dbReference>
<evidence type="ECO:0000256" key="7">
    <source>
        <dbReference type="SAM" id="Coils"/>
    </source>
</evidence>
<dbReference type="GO" id="GO:0005737">
    <property type="term" value="C:cytoplasm"/>
    <property type="evidence" value="ECO:0007669"/>
    <property type="project" value="UniProtKB-SubCell"/>
</dbReference>
<name>A0A9Q4TDM5_CLOBO</name>
<dbReference type="InterPro" id="IPR019933">
    <property type="entry name" value="DivIVA_domain"/>
</dbReference>
<dbReference type="NCBIfam" id="TIGR03544">
    <property type="entry name" value="DivI1A_domain"/>
    <property type="match status" value="1"/>
</dbReference>
<protein>
    <submittedName>
        <fullName evidence="8">DivIVA domain-containing protein</fullName>
    </submittedName>
</protein>
<evidence type="ECO:0000313" key="10">
    <source>
        <dbReference type="Proteomes" id="UP000481363"/>
    </source>
</evidence>
<evidence type="ECO:0000313" key="9">
    <source>
        <dbReference type="EMBL" id="NFU58971.1"/>
    </source>
</evidence>
<dbReference type="Proteomes" id="UP000481363">
    <property type="component" value="Unassembled WGS sequence"/>
</dbReference>
<gene>
    <name evidence="8" type="ORF">FCV11_00225</name>
    <name evidence="9" type="ORF">FDF67_01955</name>
</gene>
<proteinExistence type="inferred from homology"/>
<dbReference type="Gene3D" id="6.10.250.660">
    <property type="match status" value="1"/>
</dbReference>
<evidence type="ECO:0000256" key="3">
    <source>
        <dbReference type="ARBA" id="ARBA00022490"/>
    </source>
</evidence>
<dbReference type="InterPro" id="IPR007793">
    <property type="entry name" value="DivIVA_fam"/>
</dbReference>
<evidence type="ECO:0000256" key="1">
    <source>
        <dbReference type="ARBA" id="ARBA00004496"/>
    </source>
</evidence>
<evidence type="ECO:0000313" key="8">
    <source>
        <dbReference type="EMBL" id="NFF69544.1"/>
    </source>
</evidence>
<evidence type="ECO:0000256" key="2">
    <source>
        <dbReference type="ARBA" id="ARBA00009008"/>
    </source>
</evidence>
<keyword evidence="5 7" id="KW-0175">Coiled coil</keyword>
<dbReference type="Proteomes" id="UP000785180">
    <property type="component" value="Unassembled WGS sequence"/>
</dbReference>
<evidence type="ECO:0000256" key="5">
    <source>
        <dbReference type="ARBA" id="ARBA00023054"/>
    </source>
</evidence>
<evidence type="ECO:0000256" key="6">
    <source>
        <dbReference type="ARBA" id="ARBA00023306"/>
    </source>
</evidence>
<keyword evidence="3" id="KW-0963">Cytoplasm</keyword>
<organism evidence="8 10">
    <name type="scientific">Clostridium botulinum</name>
    <dbReference type="NCBI Taxonomy" id="1491"/>
    <lineage>
        <taxon>Bacteria</taxon>
        <taxon>Bacillati</taxon>
        <taxon>Bacillota</taxon>
        <taxon>Clostridia</taxon>
        <taxon>Eubacteriales</taxon>
        <taxon>Clostridiaceae</taxon>
        <taxon>Clostridium</taxon>
    </lineage>
</organism>
<comment type="subcellular location">
    <subcellularLocation>
        <location evidence="1">Cytoplasm</location>
    </subcellularLocation>
</comment>
<reference evidence="8 10" key="1">
    <citation type="submission" date="2019-04" db="EMBL/GenBank/DDBJ databases">
        <title>Genome sequencing of Clostridium botulinum Groups I-IV and Clostridium butyricum.</title>
        <authorList>
            <person name="Brunt J."/>
            <person name="Van Vliet A.H.M."/>
            <person name="Stringer S.C."/>
            <person name="Carter A.T."/>
            <person name="Peck M.W."/>
        </authorList>
    </citation>
    <scope>NUCLEOTIDE SEQUENCE [LARGE SCALE GENOMIC DNA]</scope>
    <source>
        <strain evidence="9">7221C</strain>
        <strain evidence="8 10">IFR 18/049</strain>
    </source>
</reference>
<dbReference type="AlphaFoldDB" id="A0A9Q4TDM5"/>